<feature type="compositionally biased region" description="Basic and acidic residues" evidence="2">
    <location>
        <begin position="78"/>
        <end position="94"/>
    </location>
</feature>
<evidence type="ECO:0000256" key="1">
    <source>
        <dbReference type="SAM" id="Coils"/>
    </source>
</evidence>
<reference evidence="4 5" key="1">
    <citation type="journal article" date="2018" name="BMC Genomics">
        <title>The genome of Naegleria lovaniensis, the basis for a comparative approach to unravel pathogenicity factors of the human pathogenic amoeba N. fowleri.</title>
        <authorList>
            <person name="Liechti N."/>
            <person name="Schurch N."/>
            <person name="Bruggmann R."/>
            <person name="Wittwer M."/>
        </authorList>
    </citation>
    <scope>NUCLEOTIDE SEQUENCE [LARGE SCALE GENOMIC DNA]</scope>
    <source>
        <strain evidence="4 5">ATCC 30569</strain>
    </source>
</reference>
<feature type="compositionally biased region" description="Polar residues" evidence="2">
    <location>
        <begin position="60"/>
        <end position="71"/>
    </location>
</feature>
<feature type="compositionally biased region" description="Low complexity" evidence="2">
    <location>
        <begin position="175"/>
        <end position="201"/>
    </location>
</feature>
<feature type="region of interest" description="Disordered" evidence="2">
    <location>
        <begin position="1"/>
        <end position="105"/>
    </location>
</feature>
<keyword evidence="3" id="KW-1133">Transmembrane helix</keyword>
<dbReference type="EMBL" id="PYSW02000020">
    <property type="protein sequence ID" value="KAG2383427.1"/>
    <property type="molecule type" value="Genomic_DNA"/>
</dbReference>
<accession>A0AA88GRV2</accession>
<feature type="coiled-coil region" evidence="1">
    <location>
        <begin position="370"/>
        <end position="404"/>
    </location>
</feature>
<proteinExistence type="predicted"/>
<protein>
    <submittedName>
        <fullName evidence="4">Uncharacterized protein</fullName>
    </submittedName>
</protein>
<keyword evidence="1" id="KW-0175">Coiled coil</keyword>
<feature type="region of interest" description="Disordered" evidence="2">
    <location>
        <begin position="175"/>
        <end position="236"/>
    </location>
</feature>
<dbReference type="GeneID" id="68096553"/>
<feature type="transmembrane region" description="Helical" evidence="3">
    <location>
        <begin position="469"/>
        <end position="494"/>
    </location>
</feature>
<comment type="caution">
    <text evidence="4">The sequence shown here is derived from an EMBL/GenBank/DDBJ whole genome shotgun (WGS) entry which is preliminary data.</text>
</comment>
<keyword evidence="3" id="KW-0472">Membrane</keyword>
<dbReference type="Proteomes" id="UP000816034">
    <property type="component" value="Unassembled WGS sequence"/>
</dbReference>
<evidence type="ECO:0000256" key="2">
    <source>
        <dbReference type="SAM" id="MobiDB-lite"/>
    </source>
</evidence>
<dbReference type="RefSeq" id="XP_044549106.1">
    <property type="nucleotide sequence ID" value="XM_044693699.1"/>
</dbReference>
<feature type="compositionally biased region" description="Polar residues" evidence="2">
    <location>
        <begin position="202"/>
        <end position="211"/>
    </location>
</feature>
<gene>
    <name evidence="4" type="ORF">C9374_004098</name>
</gene>
<evidence type="ECO:0000313" key="5">
    <source>
        <dbReference type="Proteomes" id="UP000816034"/>
    </source>
</evidence>
<organism evidence="4 5">
    <name type="scientific">Naegleria lovaniensis</name>
    <name type="common">Amoeba</name>
    <dbReference type="NCBI Taxonomy" id="51637"/>
    <lineage>
        <taxon>Eukaryota</taxon>
        <taxon>Discoba</taxon>
        <taxon>Heterolobosea</taxon>
        <taxon>Tetramitia</taxon>
        <taxon>Eutetramitia</taxon>
        <taxon>Vahlkampfiidae</taxon>
        <taxon>Naegleria</taxon>
    </lineage>
</organism>
<name>A0AA88GRV2_NAELO</name>
<keyword evidence="5" id="KW-1185">Reference proteome</keyword>
<dbReference type="AlphaFoldDB" id="A0AA88GRV2"/>
<feature type="compositionally biased region" description="Low complexity" evidence="2">
    <location>
        <begin position="20"/>
        <end position="42"/>
    </location>
</feature>
<sequence length="546" mass="61669">MFPKRQTPLKSSDAIIRAQPSPSSSNHVNSPNHVNSASPNNHFNHHKSSSLDEEIEYFSPNLNGSSSTINLAPSPIKNDYRKDPQLSRTTKDGVRSPSLFTKYPSMDAVLGNEETSTQTIHPNNNNNSKTESEIYEKLFEDDSENISTPIKSGNQYTTNKLQTSHSLDVMITQETTTTPKTPLTNSFTNNVQSSQSSSSVFPKSTNNSSSPFPKVNASNRRRTETTMEHFSTPNAEKLHLQQSSSSPSMLMQTSHTNNDTMDVSDFEQFNADNMLKPLKASTTKQLQQLQNSGETVLNDTTMITRQESKHQALFHHYLEEKGDMRSAMLLLNQFHVKQHRMNILNFKLNSINLVANFANAVKSHKLQLELHKSKKTVNALNSKVEELNETVTDLNEEVEQHKSSLSSFIQKYYKTVEELQQHQLIQKTQLENIMKLKTREDITVDLLILIASSYIVRKNRTLHRLLKFVFMFLPFNGLVILIVKILTTIGLMLISRRVAIRLGIHAGATSIAYGAIKSVQFSLHVLKTLWSLFNSGHRDGNSLKKE</sequence>
<evidence type="ECO:0000256" key="3">
    <source>
        <dbReference type="SAM" id="Phobius"/>
    </source>
</evidence>
<evidence type="ECO:0000313" key="4">
    <source>
        <dbReference type="EMBL" id="KAG2383427.1"/>
    </source>
</evidence>
<keyword evidence="3" id="KW-0812">Transmembrane</keyword>